<evidence type="ECO:0000313" key="5">
    <source>
        <dbReference type="Proteomes" id="UP000398389"/>
    </source>
</evidence>
<dbReference type="GO" id="GO:0008270">
    <property type="term" value="F:zinc ion binding"/>
    <property type="evidence" value="ECO:0007669"/>
    <property type="project" value="UniProtKB-KW"/>
</dbReference>
<feature type="region of interest" description="Disordered" evidence="2">
    <location>
        <begin position="376"/>
        <end position="401"/>
    </location>
</feature>
<keyword evidence="1" id="KW-0862">Zinc</keyword>
<feature type="domain" description="C3H1-type" evidence="3">
    <location>
        <begin position="1233"/>
        <end position="1254"/>
    </location>
</feature>
<keyword evidence="1" id="KW-0863">Zinc-finger</keyword>
<feature type="compositionally biased region" description="Basic and acidic residues" evidence="2">
    <location>
        <begin position="247"/>
        <end position="256"/>
    </location>
</feature>
<dbReference type="Proteomes" id="UP000398389">
    <property type="component" value="Unassembled WGS sequence"/>
</dbReference>
<feature type="compositionally biased region" description="Polar residues" evidence="2">
    <location>
        <begin position="386"/>
        <end position="401"/>
    </location>
</feature>
<feature type="compositionally biased region" description="Low complexity" evidence="2">
    <location>
        <begin position="124"/>
        <end position="153"/>
    </location>
</feature>
<dbReference type="EMBL" id="CABVLU010000002">
    <property type="protein sequence ID" value="VVT51202.1"/>
    <property type="molecule type" value="Genomic_DNA"/>
</dbReference>
<feature type="region of interest" description="Disordered" evidence="2">
    <location>
        <begin position="720"/>
        <end position="862"/>
    </location>
</feature>
<feature type="compositionally biased region" description="Low complexity" evidence="2">
    <location>
        <begin position="802"/>
        <end position="832"/>
    </location>
</feature>
<feature type="region of interest" description="Disordered" evidence="2">
    <location>
        <begin position="1136"/>
        <end position="1199"/>
    </location>
</feature>
<name>A0A5E8BJY5_9ASCO</name>
<feature type="compositionally biased region" description="Low complexity" evidence="2">
    <location>
        <begin position="1147"/>
        <end position="1157"/>
    </location>
</feature>
<reference evidence="4 5" key="1">
    <citation type="submission" date="2019-09" db="EMBL/GenBank/DDBJ databases">
        <authorList>
            <person name="Brejova B."/>
        </authorList>
    </citation>
    <scope>NUCLEOTIDE SEQUENCE [LARGE SCALE GENOMIC DNA]</scope>
</reference>
<evidence type="ECO:0000256" key="1">
    <source>
        <dbReference type="PROSITE-ProRule" id="PRU00723"/>
    </source>
</evidence>
<evidence type="ECO:0000259" key="3">
    <source>
        <dbReference type="PROSITE" id="PS50103"/>
    </source>
</evidence>
<feature type="region of interest" description="Disordered" evidence="2">
    <location>
        <begin position="239"/>
        <end position="264"/>
    </location>
</feature>
<keyword evidence="5" id="KW-1185">Reference proteome</keyword>
<feature type="region of interest" description="Disordered" evidence="2">
    <location>
        <begin position="425"/>
        <end position="449"/>
    </location>
</feature>
<feature type="compositionally biased region" description="Polar residues" evidence="2">
    <location>
        <begin position="1174"/>
        <end position="1188"/>
    </location>
</feature>
<proteinExistence type="predicted"/>
<feature type="compositionally biased region" description="Low complexity" evidence="2">
    <location>
        <begin position="772"/>
        <end position="784"/>
    </location>
</feature>
<feature type="region of interest" description="Disordered" evidence="2">
    <location>
        <begin position="903"/>
        <end position="946"/>
    </location>
</feature>
<organism evidence="4 5">
    <name type="scientific">Magnusiomyces paraingens</name>
    <dbReference type="NCBI Taxonomy" id="2606893"/>
    <lineage>
        <taxon>Eukaryota</taxon>
        <taxon>Fungi</taxon>
        <taxon>Dikarya</taxon>
        <taxon>Ascomycota</taxon>
        <taxon>Saccharomycotina</taxon>
        <taxon>Dipodascomycetes</taxon>
        <taxon>Dipodascales</taxon>
        <taxon>Dipodascaceae</taxon>
        <taxon>Magnusiomyces</taxon>
    </lineage>
</organism>
<dbReference type="AlphaFoldDB" id="A0A5E8BJY5"/>
<gene>
    <name evidence="4" type="ORF">SAPINGB_P003018</name>
</gene>
<evidence type="ECO:0000256" key="2">
    <source>
        <dbReference type="SAM" id="MobiDB-lite"/>
    </source>
</evidence>
<feature type="region of interest" description="Disordered" evidence="2">
    <location>
        <begin position="511"/>
        <end position="532"/>
    </location>
</feature>
<feature type="compositionally biased region" description="Basic and acidic residues" evidence="2">
    <location>
        <begin position="516"/>
        <end position="526"/>
    </location>
</feature>
<evidence type="ECO:0000313" key="4">
    <source>
        <dbReference type="EMBL" id="VVT51202.1"/>
    </source>
</evidence>
<feature type="region of interest" description="Disordered" evidence="2">
    <location>
        <begin position="1085"/>
        <end position="1124"/>
    </location>
</feature>
<feature type="compositionally biased region" description="Low complexity" evidence="2">
    <location>
        <begin position="921"/>
        <end position="939"/>
    </location>
</feature>
<protein>
    <recommendedName>
        <fullName evidence="3">C3H1-type domain-containing protein</fullName>
    </recommendedName>
</protein>
<dbReference type="InterPro" id="IPR000571">
    <property type="entry name" value="Znf_CCCH"/>
</dbReference>
<feature type="zinc finger region" description="C3H1-type" evidence="1">
    <location>
        <begin position="1233"/>
        <end position="1254"/>
    </location>
</feature>
<feature type="region of interest" description="Disordered" evidence="2">
    <location>
        <begin position="116"/>
        <end position="164"/>
    </location>
</feature>
<dbReference type="RefSeq" id="XP_031853627.1">
    <property type="nucleotide sequence ID" value="XM_031997736.1"/>
</dbReference>
<keyword evidence="1" id="KW-0479">Metal-binding</keyword>
<accession>A0A5E8BJY5</accession>
<dbReference type="OrthoDB" id="5365845at2759"/>
<feature type="compositionally biased region" description="Polar residues" evidence="2">
    <location>
        <begin position="1110"/>
        <end position="1119"/>
    </location>
</feature>
<dbReference type="PROSITE" id="PS50103">
    <property type="entry name" value="ZF_C3H1"/>
    <property type="match status" value="1"/>
</dbReference>
<dbReference type="GeneID" id="43581836"/>
<feature type="compositionally biased region" description="Low complexity" evidence="2">
    <location>
        <begin position="840"/>
        <end position="862"/>
    </location>
</feature>
<feature type="compositionally biased region" description="Basic and acidic residues" evidence="2">
    <location>
        <begin position="907"/>
        <end position="920"/>
    </location>
</feature>
<sequence length="1254" mass="136114">MDSTNPYETFNYMFGSGATEPQGLAAPSAHHLQQQHHHLQPLTSKVTLEDVTGFGQTHNSADFHHQHANQLSMTAAGPTTTTVSVSSNVADLQNPFNLNGLSAVATTIPQNYQSNIIANGGRDSGSSSSSNSSSGSGSNTINSNSSILSNSSNPNTGSAGNPFLSVTTPAQAVSQSLMVNGGYTETSNNNQFSSQLSSSYGNTLTLPLESAQPVAGDAGYSYASGLLSWQHHNENALASHQNNNSHHSQEQQQDQHHQRKSYVMRSRADPNPITVFSLETPHHHQLSPATTASATTTPTTNVNLATAAAAAAANALALGYASRVTQSLNNHPLISSSASSQAPASESGLTATQLRQQQIDLENRALLGSLMGSSTFSHSDEIPPSIDSTSSQSTAESTLASSNQFSIMPNSNYFNISLANQYPDLQSQQKQQQQQNQNQNQNQQLQKQQSSISHAFDLYQQQMYDSTINLMENSPSMPIIISDDMDPSIDTENGSTFSPQSLEQALKLQPIAKKRTLPEPERDPYPSKKLKSMSTDLSESSRVIFESKPLADQIKLRFQAVFMTYIKMGSVAELVDRFSKLLLEIDTSGDQIPDPDPFSIAFEVALENNLELFWTGMRSQSLVITRCRVWIAKLFKARHWDQATTILNALLKMSLTQSHLETFKLSRLLLIICKKNENPAARKAAEMLLQRAEQLTELNSRPSQNGISGSPLASASDILKAASSRSKRLSPSPGPTATKVNSTKPLQPIEPITSSSRKRAKAESTVTSNTVPAAPSTTSTATSASRKRLPTKEINKKAPLNSAMTLKTKSSTSTAASSPTSSSRTFTIPRRSQTTAESKPATTVTATSSASASSLSSSSAPAPTSLASSFFKALKPHKASAPLSSKPAPTSTFSLQNHLKIIRGAAKKPDVKEEEKEDRNSSSNSNSNNSSSNGTSSTTLRKKRKRVHWKEDDNLVQVKEFYLDPEEAAAKRSALGMKPLDFNEAKNAFAMFRETPENVEMIEWYTPVPFEDYPGCEDVSIPRGGRRPVESYEAEIQRRAEEERLIAIYLNDSQIPETPNESLVDRTQPSDDTSETKIIPLADELASHPLLNGGSPVNDDDDDYDPSAFSLRQASSTPNPDMDAIKSLLDGLKKTVGTSNGGGGNKNVGNNNTWSGNQAPPIPAEALLTHLTPFLNNGPKNSTDNGTPSPEKKQSRWVNNNSTLTQKHLELRSKDVRPFVRSDQTTMDKWKFPCHFFKDHCDNGDQCTYLHLPN</sequence>
<feature type="compositionally biased region" description="Polar residues" evidence="2">
    <location>
        <begin position="154"/>
        <end position="164"/>
    </location>
</feature>